<accession>A0A8H3PFY0</accession>
<evidence type="ECO:0000313" key="4">
    <source>
        <dbReference type="Proteomes" id="UP000664203"/>
    </source>
</evidence>
<evidence type="ECO:0000313" key="3">
    <source>
        <dbReference type="EMBL" id="CAF9939499.1"/>
    </source>
</evidence>
<feature type="region of interest" description="Disordered" evidence="1">
    <location>
        <begin position="66"/>
        <end position="91"/>
    </location>
</feature>
<gene>
    <name evidence="3" type="ORF">ALECFALPRED_008155</name>
</gene>
<evidence type="ECO:0000256" key="2">
    <source>
        <dbReference type="SAM" id="Phobius"/>
    </source>
</evidence>
<name>A0A8H3PFY0_9LECA</name>
<feature type="transmembrane region" description="Helical" evidence="2">
    <location>
        <begin position="48"/>
        <end position="73"/>
    </location>
</feature>
<organism evidence="3 4">
    <name type="scientific">Alectoria fallacina</name>
    <dbReference type="NCBI Taxonomy" id="1903189"/>
    <lineage>
        <taxon>Eukaryota</taxon>
        <taxon>Fungi</taxon>
        <taxon>Dikarya</taxon>
        <taxon>Ascomycota</taxon>
        <taxon>Pezizomycotina</taxon>
        <taxon>Lecanoromycetes</taxon>
        <taxon>OSLEUM clade</taxon>
        <taxon>Lecanoromycetidae</taxon>
        <taxon>Lecanorales</taxon>
        <taxon>Lecanorineae</taxon>
        <taxon>Parmeliaceae</taxon>
        <taxon>Alectoria</taxon>
    </lineage>
</organism>
<keyword evidence="2" id="KW-0812">Transmembrane</keyword>
<evidence type="ECO:0000256" key="1">
    <source>
        <dbReference type="SAM" id="MobiDB-lite"/>
    </source>
</evidence>
<dbReference type="Proteomes" id="UP000664203">
    <property type="component" value="Unassembled WGS sequence"/>
</dbReference>
<reference evidence="3" key="1">
    <citation type="submission" date="2021-03" db="EMBL/GenBank/DDBJ databases">
        <authorList>
            <person name="Tagirdzhanova G."/>
        </authorList>
    </citation>
    <scope>NUCLEOTIDE SEQUENCE</scope>
</reference>
<sequence>MSPGGPASTSGISTTHISWDSFLFSNGLVCIASIGAIITKFIASSGAFIAIIIASFDAFIAIMPPGASASANVPSTSKKRKYKHKQLDDNDDKPAGFELIFTMDVIPKSRLSFSHIDLNTGIID</sequence>
<keyword evidence="2" id="KW-0472">Membrane</keyword>
<dbReference type="AlphaFoldDB" id="A0A8H3PFY0"/>
<comment type="caution">
    <text evidence="3">The sequence shown here is derived from an EMBL/GenBank/DDBJ whole genome shotgun (WGS) entry which is preliminary data.</text>
</comment>
<feature type="transmembrane region" description="Helical" evidence="2">
    <location>
        <begin position="21"/>
        <end position="42"/>
    </location>
</feature>
<keyword evidence="4" id="KW-1185">Reference proteome</keyword>
<keyword evidence="2" id="KW-1133">Transmembrane helix</keyword>
<proteinExistence type="predicted"/>
<protein>
    <submittedName>
        <fullName evidence="3">Uncharacterized protein</fullName>
    </submittedName>
</protein>
<dbReference type="EMBL" id="CAJPDR010000552">
    <property type="protein sequence ID" value="CAF9939499.1"/>
    <property type="molecule type" value="Genomic_DNA"/>
</dbReference>